<dbReference type="AlphaFoldDB" id="A0A7X4GTG0"/>
<dbReference type="SUPFAM" id="SSF46785">
    <property type="entry name" value="Winged helix' DNA-binding domain"/>
    <property type="match status" value="1"/>
</dbReference>
<reference evidence="6 7" key="1">
    <citation type="submission" date="2019-12" db="EMBL/GenBank/DDBJ databases">
        <title>Novel species isolated from a subtropical stream in China.</title>
        <authorList>
            <person name="Lu H."/>
        </authorList>
    </citation>
    <scope>NUCLEOTIDE SEQUENCE [LARGE SCALE GENOMIC DNA]</scope>
    <source>
        <strain evidence="6 7">FT55W</strain>
    </source>
</reference>
<dbReference type="InterPro" id="IPR000847">
    <property type="entry name" value="LysR_HTH_N"/>
</dbReference>
<dbReference type="Pfam" id="PF00126">
    <property type="entry name" value="HTH_1"/>
    <property type="match status" value="1"/>
</dbReference>
<protein>
    <submittedName>
        <fullName evidence="6">LysR family transcriptional regulator</fullName>
    </submittedName>
</protein>
<dbReference type="GO" id="GO:0003700">
    <property type="term" value="F:DNA-binding transcription factor activity"/>
    <property type="evidence" value="ECO:0007669"/>
    <property type="project" value="InterPro"/>
</dbReference>
<evidence type="ECO:0000256" key="1">
    <source>
        <dbReference type="ARBA" id="ARBA00009437"/>
    </source>
</evidence>
<evidence type="ECO:0000313" key="7">
    <source>
        <dbReference type="Proteomes" id="UP000450012"/>
    </source>
</evidence>
<evidence type="ECO:0000256" key="4">
    <source>
        <dbReference type="ARBA" id="ARBA00023163"/>
    </source>
</evidence>
<name>A0A7X4GTG0_9BURK</name>
<dbReference type="GO" id="GO:0006351">
    <property type="term" value="P:DNA-templated transcription"/>
    <property type="evidence" value="ECO:0007669"/>
    <property type="project" value="TreeGrafter"/>
</dbReference>
<dbReference type="Gene3D" id="3.40.190.290">
    <property type="match status" value="1"/>
</dbReference>
<dbReference type="SUPFAM" id="SSF53850">
    <property type="entry name" value="Periplasmic binding protein-like II"/>
    <property type="match status" value="1"/>
</dbReference>
<evidence type="ECO:0000256" key="2">
    <source>
        <dbReference type="ARBA" id="ARBA00023015"/>
    </source>
</evidence>
<comment type="caution">
    <text evidence="6">The sequence shown here is derived from an EMBL/GenBank/DDBJ whole genome shotgun (WGS) entry which is preliminary data.</text>
</comment>
<dbReference type="CDD" id="cd08422">
    <property type="entry name" value="PBP2_CrgA_like"/>
    <property type="match status" value="1"/>
</dbReference>
<dbReference type="FunFam" id="1.10.10.10:FF:000001">
    <property type="entry name" value="LysR family transcriptional regulator"/>
    <property type="match status" value="1"/>
</dbReference>
<dbReference type="EMBL" id="WWCK01000006">
    <property type="protein sequence ID" value="MYM69372.1"/>
    <property type="molecule type" value="Genomic_DNA"/>
</dbReference>
<dbReference type="Gene3D" id="1.10.10.10">
    <property type="entry name" value="Winged helix-like DNA-binding domain superfamily/Winged helix DNA-binding domain"/>
    <property type="match status" value="1"/>
</dbReference>
<keyword evidence="2" id="KW-0805">Transcription regulation</keyword>
<dbReference type="PANTHER" id="PTHR30537">
    <property type="entry name" value="HTH-TYPE TRANSCRIPTIONAL REGULATOR"/>
    <property type="match status" value="1"/>
</dbReference>
<organism evidence="6 7">
    <name type="scientific">Duganella rivi</name>
    <dbReference type="NCBI Taxonomy" id="2666083"/>
    <lineage>
        <taxon>Bacteria</taxon>
        <taxon>Pseudomonadati</taxon>
        <taxon>Pseudomonadota</taxon>
        <taxon>Betaproteobacteria</taxon>
        <taxon>Burkholderiales</taxon>
        <taxon>Oxalobacteraceae</taxon>
        <taxon>Telluria group</taxon>
        <taxon>Duganella</taxon>
    </lineage>
</organism>
<dbReference type="PANTHER" id="PTHR30537:SF5">
    <property type="entry name" value="HTH-TYPE TRANSCRIPTIONAL ACTIVATOR TTDR-RELATED"/>
    <property type="match status" value="1"/>
</dbReference>
<keyword evidence="7" id="KW-1185">Reference proteome</keyword>
<proteinExistence type="inferred from homology"/>
<evidence type="ECO:0000259" key="5">
    <source>
        <dbReference type="PROSITE" id="PS50931"/>
    </source>
</evidence>
<comment type="similarity">
    <text evidence="1">Belongs to the LysR transcriptional regulatory family.</text>
</comment>
<dbReference type="GO" id="GO:0043565">
    <property type="term" value="F:sequence-specific DNA binding"/>
    <property type="evidence" value="ECO:0007669"/>
    <property type="project" value="TreeGrafter"/>
</dbReference>
<sequence>MMKLEGIFTFVQVVDSGSLSEAARHLRISRSVVSERLAELERSLGATLLQRSTRKLSVTEDGSAFLERARRIVCEVRQAQADLAERRGELTGPLRISAPVTFGRMHLGPALYGFLQKYPDIQLTLDLNDRRVDATSDGFDAVIRNGPIVDSFLVAWQLAPSPRYLVASPGYLARHGTPANLEELAEHRGIFYTNRGTADWRFVDGDQAYVVQGDGDLVLNNGDMMLDAAIAGLGISLLPAFIVGQALRDGKLTRIDVGMQAEPEFLYIGHPHGRKPSAKLRALAAWLKEAFGDPPYWDG</sequence>
<accession>A0A7X4GTG0</accession>
<dbReference type="InterPro" id="IPR005119">
    <property type="entry name" value="LysR_subst-bd"/>
</dbReference>
<dbReference type="InterPro" id="IPR036390">
    <property type="entry name" value="WH_DNA-bd_sf"/>
</dbReference>
<evidence type="ECO:0000256" key="3">
    <source>
        <dbReference type="ARBA" id="ARBA00023125"/>
    </source>
</evidence>
<keyword evidence="3" id="KW-0238">DNA-binding</keyword>
<gene>
    <name evidence="6" type="ORF">GTP45_21380</name>
</gene>
<keyword evidence="4" id="KW-0804">Transcription</keyword>
<feature type="domain" description="HTH lysR-type" evidence="5">
    <location>
        <begin position="2"/>
        <end position="59"/>
    </location>
</feature>
<dbReference type="InterPro" id="IPR036388">
    <property type="entry name" value="WH-like_DNA-bd_sf"/>
</dbReference>
<dbReference type="InterPro" id="IPR058163">
    <property type="entry name" value="LysR-type_TF_proteobact-type"/>
</dbReference>
<dbReference type="Proteomes" id="UP000450012">
    <property type="component" value="Unassembled WGS sequence"/>
</dbReference>
<dbReference type="Pfam" id="PF03466">
    <property type="entry name" value="LysR_substrate"/>
    <property type="match status" value="1"/>
</dbReference>
<dbReference type="PROSITE" id="PS50931">
    <property type="entry name" value="HTH_LYSR"/>
    <property type="match status" value="1"/>
</dbReference>
<evidence type="ECO:0000313" key="6">
    <source>
        <dbReference type="EMBL" id="MYM69372.1"/>
    </source>
</evidence>